<organism evidence="1">
    <name type="scientific">uncultured Chloroflexia bacterium</name>
    <dbReference type="NCBI Taxonomy" id="1672391"/>
    <lineage>
        <taxon>Bacteria</taxon>
        <taxon>Bacillati</taxon>
        <taxon>Chloroflexota</taxon>
        <taxon>Chloroflexia</taxon>
        <taxon>environmental samples</taxon>
    </lineage>
</organism>
<dbReference type="EMBL" id="CADCTR010001238">
    <property type="protein sequence ID" value="CAA9287367.1"/>
    <property type="molecule type" value="Genomic_DNA"/>
</dbReference>
<dbReference type="AlphaFoldDB" id="A0A6J4JTS4"/>
<sequence>MDDLRPWMSLVQDLGLRQGGQVRWLRCRWCPDGFIIRLG</sequence>
<name>A0A6J4JTS4_9CHLR</name>
<protein>
    <submittedName>
        <fullName evidence="1">Uncharacterized protein</fullName>
    </submittedName>
</protein>
<gene>
    <name evidence="1" type="ORF">AVDCRST_MAG93-3637</name>
</gene>
<reference evidence="1" key="1">
    <citation type="submission" date="2020-02" db="EMBL/GenBank/DDBJ databases">
        <authorList>
            <person name="Meier V. D."/>
        </authorList>
    </citation>
    <scope>NUCLEOTIDE SEQUENCE</scope>
    <source>
        <strain evidence="1">AVDCRST_MAG93</strain>
    </source>
</reference>
<evidence type="ECO:0000313" key="1">
    <source>
        <dbReference type="EMBL" id="CAA9287367.1"/>
    </source>
</evidence>
<proteinExistence type="predicted"/>
<accession>A0A6J4JTS4</accession>